<evidence type="ECO:0000313" key="1">
    <source>
        <dbReference type="EMBL" id="MFC3147974.1"/>
    </source>
</evidence>
<evidence type="ECO:0000313" key="2">
    <source>
        <dbReference type="Proteomes" id="UP001595556"/>
    </source>
</evidence>
<name>A0ABV7H236_9BURK</name>
<gene>
    <name evidence="1" type="ORF">ACFOEN_09995</name>
</gene>
<proteinExistence type="predicted"/>
<comment type="caution">
    <text evidence="1">The sequence shown here is derived from an EMBL/GenBank/DDBJ whole genome shotgun (WGS) entry which is preliminary data.</text>
</comment>
<dbReference type="Proteomes" id="UP001595556">
    <property type="component" value="Unassembled WGS sequence"/>
</dbReference>
<keyword evidence="2" id="KW-1185">Reference proteome</keyword>
<organism evidence="1 2">
    <name type="scientific">Piscinibacterium candidicorallinum</name>
    <dbReference type="NCBI Taxonomy" id="1793872"/>
    <lineage>
        <taxon>Bacteria</taxon>
        <taxon>Pseudomonadati</taxon>
        <taxon>Pseudomonadota</taxon>
        <taxon>Betaproteobacteria</taxon>
        <taxon>Burkholderiales</taxon>
        <taxon>Piscinibacterium</taxon>
    </lineage>
</organism>
<sequence length="121" mass="14174">MFMLDLPLPQQHEFCETLCKAYQDYYRELGGFDWARTEGLQALARECRKRANAQKPLSEVRSRALNLLGCYFDLKGNPYTTQDDWQAIQFFMKAVFDHNERRLALEEKNRASDTRPGSANF</sequence>
<protein>
    <submittedName>
        <fullName evidence="1">Uncharacterized protein</fullName>
    </submittedName>
</protein>
<accession>A0ABV7H236</accession>
<dbReference type="EMBL" id="JBHRTI010000004">
    <property type="protein sequence ID" value="MFC3147974.1"/>
    <property type="molecule type" value="Genomic_DNA"/>
</dbReference>
<reference evidence="2" key="1">
    <citation type="journal article" date="2019" name="Int. J. Syst. Evol. Microbiol.">
        <title>The Global Catalogue of Microorganisms (GCM) 10K type strain sequencing project: providing services to taxonomists for standard genome sequencing and annotation.</title>
        <authorList>
            <consortium name="The Broad Institute Genomics Platform"/>
            <consortium name="The Broad Institute Genome Sequencing Center for Infectious Disease"/>
            <person name="Wu L."/>
            <person name="Ma J."/>
        </authorList>
    </citation>
    <scope>NUCLEOTIDE SEQUENCE [LARGE SCALE GENOMIC DNA]</scope>
    <source>
        <strain evidence="2">KCTC 52168</strain>
    </source>
</reference>